<reference evidence="1 2" key="1">
    <citation type="submission" date="2021-03" db="EMBL/GenBank/DDBJ databases">
        <title>Complete genome of Streptomyces formicae strain 1H-GS9 (DSM 100524).</title>
        <authorList>
            <person name="Atanasov K.E."/>
            <person name="Altabella T."/>
            <person name="Ferrer A."/>
        </authorList>
    </citation>
    <scope>NUCLEOTIDE SEQUENCE [LARGE SCALE GENOMIC DNA]</scope>
    <source>
        <strain evidence="1 2">1H-GS9</strain>
    </source>
</reference>
<sequence>MSHQPYPNRDRALRQLRRLQEGELRSRYRHVPQRVALGIDSQAVADRLPAFQARMREVGQSFAALARRPAA</sequence>
<dbReference type="EMBL" id="CP071872">
    <property type="protein sequence ID" value="UNM13745.1"/>
    <property type="molecule type" value="Genomic_DNA"/>
</dbReference>
<evidence type="ECO:0000313" key="2">
    <source>
        <dbReference type="Proteomes" id="UP000828924"/>
    </source>
</evidence>
<protein>
    <submittedName>
        <fullName evidence="1">Uncharacterized protein</fullName>
    </submittedName>
</protein>
<proteinExistence type="predicted"/>
<keyword evidence="2" id="KW-1185">Reference proteome</keyword>
<gene>
    <name evidence="1" type="ORF">J4032_21855</name>
</gene>
<accession>A0ABY3WT54</accession>
<organism evidence="1 2">
    <name type="scientific">Streptomyces formicae</name>
    <dbReference type="NCBI Taxonomy" id="1616117"/>
    <lineage>
        <taxon>Bacteria</taxon>
        <taxon>Bacillati</taxon>
        <taxon>Actinomycetota</taxon>
        <taxon>Actinomycetes</taxon>
        <taxon>Kitasatosporales</taxon>
        <taxon>Streptomycetaceae</taxon>
        <taxon>Streptomyces</taxon>
    </lineage>
</organism>
<name>A0ABY3WT54_9ACTN</name>
<evidence type="ECO:0000313" key="1">
    <source>
        <dbReference type="EMBL" id="UNM13745.1"/>
    </source>
</evidence>
<dbReference type="RefSeq" id="WP_242332665.1">
    <property type="nucleotide sequence ID" value="NZ_CP071872.1"/>
</dbReference>
<dbReference type="Proteomes" id="UP000828924">
    <property type="component" value="Chromosome"/>
</dbReference>